<sequence length="71" mass="8117">MWGDEEAPLIQERAPTATRTWFLNERQKNVNYSTCSCCEECARVPDKVGCYGDHQSVNERDFSSCSLSIRP</sequence>
<name>A0A9D3SL14_9TELE</name>
<organism evidence="1 2">
    <name type="scientific">Hemibagrus wyckioides</name>
    <dbReference type="NCBI Taxonomy" id="337641"/>
    <lineage>
        <taxon>Eukaryota</taxon>
        <taxon>Metazoa</taxon>
        <taxon>Chordata</taxon>
        <taxon>Craniata</taxon>
        <taxon>Vertebrata</taxon>
        <taxon>Euteleostomi</taxon>
        <taxon>Actinopterygii</taxon>
        <taxon>Neopterygii</taxon>
        <taxon>Teleostei</taxon>
        <taxon>Ostariophysi</taxon>
        <taxon>Siluriformes</taxon>
        <taxon>Bagridae</taxon>
        <taxon>Hemibagrus</taxon>
    </lineage>
</organism>
<dbReference type="EMBL" id="JAHKSW010000009">
    <property type="protein sequence ID" value="KAG7328566.1"/>
    <property type="molecule type" value="Genomic_DNA"/>
</dbReference>
<evidence type="ECO:0000313" key="2">
    <source>
        <dbReference type="Proteomes" id="UP000824219"/>
    </source>
</evidence>
<proteinExistence type="predicted"/>
<dbReference type="Proteomes" id="UP000824219">
    <property type="component" value="Linkage Group LG09"/>
</dbReference>
<keyword evidence="2" id="KW-1185">Reference proteome</keyword>
<gene>
    <name evidence="1" type="ORF">KOW79_008510</name>
</gene>
<protein>
    <submittedName>
        <fullName evidence="1">Uncharacterized protein</fullName>
    </submittedName>
</protein>
<reference evidence="1 2" key="1">
    <citation type="submission" date="2021-06" db="EMBL/GenBank/DDBJ databases">
        <title>Chromosome-level genome assembly of the red-tail catfish (Hemibagrus wyckioides).</title>
        <authorList>
            <person name="Shao F."/>
        </authorList>
    </citation>
    <scope>NUCLEOTIDE SEQUENCE [LARGE SCALE GENOMIC DNA]</scope>
    <source>
        <strain evidence="1">EC202008001</strain>
        <tissue evidence="1">Blood</tissue>
    </source>
</reference>
<dbReference type="AlphaFoldDB" id="A0A9D3SL14"/>
<evidence type="ECO:0000313" key="1">
    <source>
        <dbReference type="EMBL" id="KAG7328566.1"/>
    </source>
</evidence>
<comment type="caution">
    <text evidence="1">The sequence shown here is derived from an EMBL/GenBank/DDBJ whole genome shotgun (WGS) entry which is preliminary data.</text>
</comment>
<accession>A0A9D3SL14</accession>